<dbReference type="InterPro" id="IPR001155">
    <property type="entry name" value="OxRdtase_FMN_N"/>
</dbReference>
<dbReference type="GO" id="GO:0005829">
    <property type="term" value="C:cytosol"/>
    <property type="evidence" value="ECO:0007669"/>
    <property type="project" value="UniProtKB-ARBA"/>
</dbReference>
<comment type="caution">
    <text evidence="5">The sequence shown here is derived from an EMBL/GenBank/DDBJ whole genome shotgun (WGS) entry which is preliminary data.</text>
</comment>
<proteinExistence type="inferred from homology"/>
<dbReference type="PANTHER" id="PTHR22893">
    <property type="entry name" value="NADH OXIDOREDUCTASE-RELATED"/>
    <property type="match status" value="1"/>
</dbReference>
<evidence type="ECO:0000313" key="5">
    <source>
        <dbReference type="EMBL" id="OWV32803.1"/>
    </source>
</evidence>
<comment type="similarity">
    <text evidence="2">Belongs to the NADH:flavin oxidoreductase/NADH oxidase family.</text>
</comment>
<dbReference type="Gene3D" id="3.20.20.70">
    <property type="entry name" value="Aldolase class I"/>
    <property type="match status" value="1"/>
</dbReference>
<evidence type="ECO:0000256" key="2">
    <source>
        <dbReference type="ARBA" id="ARBA00005979"/>
    </source>
</evidence>
<dbReference type="RefSeq" id="WP_088711594.1">
    <property type="nucleotide sequence ID" value="NZ_NFZT01000001.1"/>
</dbReference>
<dbReference type="AlphaFoldDB" id="A0A219B3U2"/>
<dbReference type="OrthoDB" id="9804454at2"/>
<keyword evidence="3" id="KW-0560">Oxidoreductase</keyword>
<dbReference type="Pfam" id="PF00724">
    <property type="entry name" value="Oxidored_FMN"/>
    <property type="match status" value="1"/>
</dbReference>
<dbReference type="InterPro" id="IPR013785">
    <property type="entry name" value="Aldolase_TIM"/>
</dbReference>
<comment type="cofactor">
    <cofactor evidence="1">
        <name>FMN</name>
        <dbReference type="ChEBI" id="CHEBI:58210"/>
    </cofactor>
</comment>
<evidence type="ECO:0000256" key="3">
    <source>
        <dbReference type="ARBA" id="ARBA00023002"/>
    </source>
</evidence>
<gene>
    <name evidence="5" type="ORF">B5C34_04600</name>
</gene>
<dbReference type="GO" id="GO:0016628">
    <property type="term" value="F:oxidoreductase activity, acting on the CH-CH group of donors, NAD or NADP as acceptor"/>
    <property type="evidence" value="ECO:0007669"/>
    <property type="project" value="UniProtKB-ARBA"/>
</dbReference>
<keyword evidence="6" id="KW-1185">Reference proteome</keyword>
<evidence type="ECO:0000313" key="6">
    <source>
        <dbReference type="Proteomes" id="UP000198462"/>
    </source>
</evidence>
<dbReference type="FunFam" id="3.20.20.70:FF:000059">
    <property type="entry name" value="N-ethylmaleimide reductase, FMN-linked"/>
    <property type="match status" value="1"/>
</dbReference>
<dbReference type="EMBL" id="NFZT01000001">
    <property type="protein sequence ID" value="OWV32803.1"/>
    <property type="molecule type" value="Genomic_DNA"/>
</dbReference>
<feature type="domain" description="NADH:flavin oxidoreductase/NADH oxidase N-terminal" evidence="4">
    <location>
        <begin position="6"/>
        <end position="335"/>
    </location>
</feature>
<organism evidence="5 6">
    <name type="scientific">Pacificimonas flava</name>
    <dbReference type="NCBI Taxonomy" id="1234595"/>
    <lineage>
        <taxon>Bacteria</taxon>
        <taxon>Pseudomonadati</taxon>
        <taxon>Pseudomonadota</taxon>
        <taxon>Alphaproteobacteria</taxon>
        <taxon>Sphingomonadales</taxon>
        <taxon>Sphingosinicellaceae</taxon>
        <taxon>Pacificimonas</taxon>
    </lineage>
</organism>
<reference evidence="6" key="1">
    <citation type="submission" date="2017-05" db="EMBL/GenBank/DDBJ databases">
        <authorList>
            <person name="Lin X."/>
        </authorList>
    </citation>
    <scope>NUCLEOTIDE SEQUENCE [LARGE SCALE GENOMIC DNA]</scope>
    <source>
        <strain evidence="6">JLT2012</strain>
    </source>
</reference>
<name>A0A219B3U2_9SPHN</name>
<evidence type="ECO:0000256" key="1">
    <source>
        <dbReference type="ARBA" id="ARBA00001917"/>
    </source>
</evidence>
<evidence type="ECO:0000259" key="4">
    <source>
        <dbReference type="Pfam" id="PF00724"/>
    </source>
</evidence>
<dbReference type="SUPFAM" id="SSF51395">
    <property type="entry name" value="FMN-linked oxidoreductases"/>
    <property type="match status" value="1"/>
</dbReference>
<dbReference type="Proteomes" id="UP000198462">
    <property type="component" value="Unassembled WGS sequence"/>
</dbReference>
<dbReference type="InterPro" id="IPR045247">
    <property type="entry name" value="Oye-like"/>
</dbReference>
<dbReference type="CDD" id="cd02933">
    <property type="entry name" value="OYE_like_FMN"/>
    <property type="match status" value="1"/>
</dbReference>
<sequence length="366" mass="39800">MSLDPLFQPARFGALELKNRIMMAPLTRGRSSLDGVPTEHKIDYYRQRANAGLIIAEATGINRIGLGWPTAPGLWSDEQVEAWKPVTDAVHGAGGLIVSQLWHMGRLSHSSTMGMQPVSASAIAAKGDAHTPKGKEPYETPREMTLDDIKQTVEDYVAAAANARKAGFDGVQVHGANGYLIDQFLKPNTNHRSDDYGGSVENRVRFLMEVMEAVTGEVGADRTSLRLSPNGMVQDSYDPRPERVFGEAARQLSELGLAFLELRESRPDSSFVRSDDPPMGPLIRVLFDGPLVLNEDYSAESAAATIAAGKADAIAFGRPYISNPDLADRFRNGWPLADSNIRTWYSPGPEGYTDYPAYDGTESAAA</sequence>
<protein>
    <submittedName>
        <fullName evidence="5">Alkene reductase</fullName>
    </submittedName>
</protein>
<dbReference type="PANTHER" id="PTHR22893:SF91">
    <property type="entry name" value="NADPH DEHYDROGENASE 2-RELATED"/>
    <property type="match status" value="1"/>
</dbReference>
<dbReference type="GO" id="GO:0010181">
    <property type="term" value="F:FMN binding"/>
    <property type="evidence" value="ECO:0007669"/>
    <property type="project" value="InterPro"/>
</dbReference>
<accession>A0A219B3U2</accession>